<dbReference type="PANTHER" id="PTHR31803">
    <property type="entry name" value="ALTERNATIVE OXIDASE"/>
    <property type="match status" value="1"/>
</dbReference>
<keyword evidence="10" id="KW-0408">Iron</keyword>
<evidence type="ECO:0000256" key="9">
    <source>
        <dbReference type="ARBA" id="ARBA00023002"/>
    </source>
</evidence>
<dbReference type="RefSeq" id="WP_039737633.1">
    <property type="nucleotide sequence ID" value="NZ_JTCM02000166.1"/>
</dbReference>
<evidence type="ECO:0000256" key="8">
    <source>
        <dbReference type="ARBA" id="ARBA00022989"/>
    </source>
</evidence>
<dbReference type="Proteomes" id="UP000031549">
    <property type="component" value="Unassembled WGS sequence"/>
</dbReference>
<keyword evidence="3" id="KW-0813">Transport</keyword>
<comment type="subcellular location">
    <subcellularLocation>
        <location evidence="2">Membrane</location>
    </subcellularLocation>
</comment>
<dbReference type="GO" id="GO:0046872">
    <property type="term" value="F:metal ion binding"/>
    <property type="evidence" value="ECO:0007669"/>
    <property type="project" value="UniProtKB-KW"/>
</dbReference>
<feature type="transmembrane region" description="Helical" evidence="12">
    <location>
        <begin position="88"/>
        <end position="107"/>
    </location>
</feature>
<evidence type="ECO:0000256" key="11">
    <source>
        <dbReference type="ARBA" id="ARBA00023136"/>
    </source>
</evidence>
<name>A0A846HNV2_9CYAN</name>
<comment type="cofactor">
    <cofactor evidence="1">
        <name>Fe cation</name>
        <dbReference type="ChEBI" id="CHEBI:24875"/>
    </cofactor>
</comment>
<comment type="caution">
    <text evidence="13">The sequence shown here is derived from an EMBL/GenBank/DDBJ whole genome shotgun (WGS) entry which is preliminary data.</text>
</comment>
<keyword evidence="11 12" id="KW-0472">Membrane</keyword>
<dbReference type="Pfam" id="PF01786">
    <property type="entry name" value="AOX"/>
    <property type="match status" value="1"/>
</dbReference>
<keyword evidence="7" id="KW-0249">Electron transport</keyword>
<gene>
    <name evidence="13" type="ORF">PI95_033280</name>
</gene>
<dbReference type="Gene3D" id="1.20.1260.140">
    <property type="entry name" value="Alternative oxidase"/>
    <property type="match status" value="1"/>
</dbReference>
<keyword evidence="14" id="KW-1185">Reference proteome</keyword>
<evidence type="ECO:0000256" key="5">
    <source>
        <dbReference type="ARBA" id="ARBA00022692"/>
    </source>
</evidence>
<keyword evidence="8 12" id="KW-1133">Transmembrane helix</keyword>
<dbReference type="GO" id="GO:0009916">
    <property type="term" value="F:alternative oxidase activity"/>
    <property type="evidence" value="ECO:0007669"/>
    <property type="project" value="InterPro"/>
</dbReference>
<evidence type="ECO:0000256" key="7">
    <source>
        <dbReference type="ARBA" id="ARBA00022982"/>
    </source>
</evidence>
<evidence type="ECO:0000313" key="14">
    <source>
        <dbReference type="Proteomes" id="UP000031549"/>
    </source>
</evidence>
<evidence type="ECO:0000313" key="13">
    <source>
        <dbReference type="EMBL" id="NEU77231.1"/>
    </source>
</evidence>
<dbReference type="GO" id="GO:0016117">
    <property type="term" value="P:carotenoid biosynthetic process"/>
    <property type="evidence" value="ECO:0007669"/>
    <property type="project" value="TreeGrafter"/>
</dbReference>
<dbReference type="InterPro" id="IPR002680">
    <property type="entry name" value="AOX"/>
</dbReference>
<evidence type="ECO:0000256" key="6">
    <source>
        <dbReference type="ARBA" id="ARBA00022723"/>
    </source>
</evidence>
<keyword evidence="6" id="KW-0479">Metal-binding</keyword>
<keyword evidence="4" id="KW-0679">Respiratory chain</keyword>
<dbReference type="GO" id="GO:0016020">
    <property type="term" value="C:membrane"/>
    <property type="evidence" value="ECO:0007669"/>
    <property type="project" value="UniProtKB-SubCell"/>
</dbReference>
<keyword evidence="9" id="KW-0560">Oxidoreductase</keyword>
<evidence type="ECO:0000256" key="3">
    <source>
        <dbReference type="ARBA" id="ARBA00022448"/>
    </source>
</evidence>
<evidence type="ECO:0000256" key="1">
    <source>
        <dbReference type="ARBA" id="ARBA00001962"/>
    </source>
</evidence>
<reference evidence="13 14" key="1">
    <citation type="journal article" date="2015" name="Genome Announc.">
        <title>Draft Genome Sequence of Cyanobacterium Hassallia byssoidea Strain VB512170, Isolated from Monuments in India.</title>
        <authorList>
            <person name="Singh D."/>
            <person name="Chandrababunaidu M.M."/>
            <person name="Panda A."/>
            <person name="Sen D."/>
            <person name="Bhattacharyya S."/>
            <person name="Adhikary S.P."/>
            <person name="Tripathy S."/>
        </authorList>
    </citation>
    <scope>NUCLEOTIDE SEQUENCE [LARGE SCALE GENOMIC DNA]</scope>
    <source>
        <strain evidence="13 14">VB512170</strain>
    </source>
</reference>
<dbReference type="InterPro" id="IPR038659">
    <property type="entry name" value="AOX_sf"/>
</dbReference>
<dbReference type="AlphaFoldDB" id="A0A846HNV2"/>
<evidence type="ECO:0000256" key="10">
    <source>
        <dbReference type="ARBA" id="ARBA00023004"/>
    </source>
</evidence>
<dbReference type="EMBL" id="JTCM02000166">
    <property type="protein sequence ID" value="NEU77231.1"/>
    <property type="molecule type" value="Genomic_DNA"/>
</dbReference>
<evidence type="ECO:0000256" key="2">
    <source>
        <dbReference type="ARBA" id="ARBA00004370"/>
    </source>
</evidence>
<proteinExistence type="predicted"/>
<evidence type="ECO:0000256" key="12">
    <source>
        <dbReference type="SAM" id="Phobius"/>
    </source>
</evidence>
<dbReference type="PANTHER" id="PTHR31803:SF10">
    <property type="entry name" value="UBIQUINOL OXIDASE 4, CHLOROPLASTIC_CHROMOPLASTIC"/>
    <property type="match status" value="1"/>
</dbReference>
<dbReference type="GO" id="GO:0010230">
    <property type="term" value="P:alternative respiration"/>
    <property type="evidence" value="ECO:0007669"/>
    <property type="project" value="TreeGrafter"/>
</dbReference>
<protein>
    <submittedName>
        <fullName evidence="13">Plastoquinol terminal oxidase</fullName>
    </submittedName>
</protein>
<accession>A0A846HNV2</accession>
<organism evidence="13 14">
    <name type="scientific">Hassallia byssoidea VB512170</name>
    <dbReference type="NCBI Taxonomy" id="1304833"/>
    <lineage>
        <taxon>Bacteria</taxon>
        <taxon>Bacillati</taxon>
        <taxon>Cyanobacteriota</taxon>
        <taxon>Cyanophyceae</taxon>
        <taxon>Nostocales</taxon>
        <taxon>Tolypothrichaceae</taxon>
        <taxon>Hassallia</taxon>
    </lineage>
</organism>
<evidence type="ECO:0000256" key="4">
    <source>
        <dbReference type="ARBA" id="ARBA00022660"/>
    </source>
</evidence>
<keyword evidence="5 12" id="KW-0812">Transmembrane</keyword>
<sequence>MIKFLVNCLVFVIDKLYKKRPYARFYVLETVARVPYFSFVSVLHLYETLGIWRKAEWLKVHFAQAWNEYHHLLIMESLGGNRRFIDRFLARFTALIYYWVIVFLYMLSPRHAYYFSQLVEEHAYHTYDNFLRRNARLLKQLPAPIVAINYYRDGDLYMFDEFQTSRRPFERRPVINNLYDVFVCIRDDEKEHVTTAIACQHPQAQTTFKSPHAAYIITLKASAADTQREAVG</sequence>